<organism evidence="1 2">
    <name type="scientific">Acer negundo</name>
    <name type="common">Box elder</name>
    <dbReference type="NCBI Taxonomy" id="4023"/>
    <lineage>
        <taxon>Eukaryota</taxon>
        <taxon>Viridiplantae</taxon>
        <taxon>Streptophyta</taxon>
        <taxon>Embryophyta</taxon>
        <taxon>Tracheophyta</taxon>
        <taxon>Spermatophyta</taxon>
        <taxon>Magnoliopsida</taxon>
        <taxon>eudicotyledons</taxon>
        <taxon>Gunneridae</taxon>
        <taxon>Pentapetalae</taxon>
        <taxon>rosids</taxon>
        <taxon>malvids</taxon>
        <taxon>Sapindales</taxon>
        <taxon>Sapindaceae</taxon>
        <taxon>Hippocastanoideae</taxon>
        <taxon>Acereae</taxon>
        <taxon>Acer</taxon>
    </lineage>
</organism>
<reference evidence="1" key="2">
    <citation type="submission" date="2023-02" db="EMBL/GenBank/DDBJ databases">
        <authorList>
            <person name="Swenson N.G."/>
            <person name="Wegrzyn J.L."/>
            <person name="Mcevoy S.L."/>
        </authorList>
    </citation>
    <scope>NUCLEOTIDE SEQUENCE</scope>
    <source>
        <strain evidence="1">91603</strain>
        <tissue evidence="1">Leaf</tissue>
    </source>
</reference>
<accession>A0AAD5J4G5</accession>
<proteinExistence type="predicted"/>
<reference evidence="1" key="1">
    <citation type="journal article" date="2022" name="Plant J.">
        <title>Strategies of tolerance reflected in two North American maple genomes.</title>
        <authorList>
            <person name="McEvoy S.L."/>
            <person name="Sezen U.U."/>
            <person name="Trouern-Trend A."/>
            <person name="McMahon S.M."/>
            <person name="Schaberg P.G."/>
            <person name="Yang J."/>
            <person name="Wegrzyn J.L."/>
            <person name="Swenson N.G."/>
        </authorList>
    </citation>
    <scope>NUCLEOTIDE SEQUENCE</scope>
    <source>
        <strain evidence="1">91603</strain>
    </source>
</reference>
<name>A0AAD5J4G5_ACENE</name>
<dbReference type="EMBL" id="JAJSOW010000100">
    <property type="protein sequence ID" value="KAI9185984.1"/>
    <property type="molecule type" value="Genomic_DNA"/>
</dbReference>
<comment type="caution">
    <text evidence="1">The sequence shown here is derived from an EMBL/GenBank/DDBJ whole genome shotgun (WGS) entry which is preliminary data.</text>
</comment>
<protein>
    <submittedName>
        <fullName evidence="1">Uncharacterized protein</fullName>
    </submittedName>
</protein>
<evidence type="ECO:0000313" key="1">
    <source>
        <dbReference type="EMBL" id="KAI9185984.1"/>
    </source>
</evidence>
<evidence type="ECO:0000313" key="2">
    <source>
        <dbReference type="Proteomes" id="UP001064489"/>
    </source>
</evidence>
<keyword evidence="2" id="KW-1185">Reference proteome</keyword>
<sequence length="124" mass="13861">MASTDSPSFNPQPDLKVKVEENNLPEITSPDWKAVVFTDEEIKYAIHEGYSCWFQGSTISLNIYCVLSDLAKEVSVDYVEATSTSNGTTTDWKAIAFTDEVIMSAIQEAYRCYDLGNKRLTMVA</sequence>
<gene>
    <name evidence="1" type="ORF">LWI28_012730</name>
</gene>
<dbReference type="Proteomes" id="UP001064489">
    <property type="component" value="Chromosome 3"/>
</dbReference>
<dbReference type="AlphaFoldDB" id="A0AAD5J4G5"/>